<reference evidence="8 9" key="1">
    <citation type="submission" date="2010-03" db="EMBL/GenBank/DDBJ databases">
        <title>The genome sequence of Faecalibacterium prausnitzii SL3/3.</title>
        <authorList>
            <consortium name="metaHIT consortium -- http://www.metahit.eu/"/>
            <person name="Pajon A."/>
            <person name="Turner K."/>
            <person name="Parkhill J."/>
            <person name="Duncan S."/>
            <person name="Flint H."/>
        </authorList>
    </citation>
    <scope>NUCLEOTIDE SEQUENCE [LARGE SCALE GENOMIC DNA]</scope>
    <source>
        <strain evidence="8 9">SL3/3</strain>
    </source>
</reference>
<dbReference type="RefSeq" id="WP_015538131.1">
    <property type="nucleotide sequence ID" value="NC_021020.1"/>
</dbReference>
<evidence type="ECO:0000313" key="8">
    <source>
        <dbReference type="EMBL" id="CBL02645.1"/>
    </source>
</evidence>
<proteinExistence type="inferred from homology"/>
<dbReference type="NCBIfam" id="TIGR01899">
    <property type="entry name" value="cas_TM1807_csm5"/>
    <property type="match status" value="1"/>
</dbReference>
<evidence type="ECO:0000256" key="2">
    <source>
        <dbReference type="ARBA" id="ARBA00006680"/>
    </source>
</evidence>
<dbReference type="Proteomes" id="UP000007059">
    <property type="component" value="Chromosome"/>
</dbReference>
<dbReference type="PANTHER" id="PTHR38007:SF1">
    <property type="entry name" value="CRISPR SYSTEM CMS PROTEIN CSM5"/>
    <property type="match status" value="1"/>
</dbReference>
<comment type="function">
    <text evidence="1">This subunit might be involved in maturation of a crRNA intermediate to its mature form.</text>
</comment>
<reference evidence="8 9" key="2">
    <citation type="submission" date="2010-03" db="EMBL/GenBank/DDBJ databases">
        <authorList>
            <person name="Pajon A."/>
        </authorList>
    </citation>
    <scope>NUCLEOTIDE SEQUENCE [LARGE SCALE GENOMIC DNA]</scope>
    <source>
        <strain evidence="8 9">SL3/3</strain>
    </source>
</reference>
<evidence type="ECO:0000256" key="6">
    <source>
        <dbReference type="ARBA" id="ARBA00031720"/>
    </source>
</evidence>
<dbReference type="InterPro" id="IPR010173">
    <property type="entry name" value="CRISPR-assoc_Csm5"/>
</dbReference>
<evidence type="ECO:0000256" key="4">
    <source>
        <dbReference type="ARBA" id="ARBA00022884"/>
    </source>
</evidence>
<evidence type="ECO:0000256" key="5">
    <source>
        <dbReference type="ARBA" id="ARBA00023118"/>
    </source>
</evidence>
<feature type="domain" description="CRISPR type III-associated protein" evidence="7">
    <location>
        <begin position="13"/>
        <end position="265"/>
    </location>
</feature>
<dbReference type="AlphaFoldDB" id="D4KCT2"/>
<dbReference type="Pfam" id="PF03787">
    <property type="entry name" value="RAMPs"/>
    <property type="match status" value="1"/>
</dbReference>
<dbReference type="KEGG" id="fpa:FPR_24930"/>
<dbReference type="PANTHER" id="PTHR38007">
    <property type="entry name" value="CRISPR SYSTEM CMS PROTEIN CSM5"/>
    <property type="match status" value="1"/>
</dbReference>
<name>D4KCT2_9FIRM</name>
<dbReference type="PATRIC" id="fig|657322.3.peg.2347"/>
<evidence type="ECO:0000256" key="3">
    <source>
        <dbReference type="ARBA" id="ARBA00016113"/>
    </source>
</evidence>
<evidence type="ECO:0000256" key="1">
    <source>
        <dbReference type="ARBA" id="ARBA00003088"/>
    </source>
</evidence>
<comment type="similarity">
    <text evidence="2">Belongs to the CRISPR-associated Csm5 family.</text>
</comment>
<keyword evidence="5" id="KW-0051">Antiviral defense</keyword>
<sequence>MIQQDHLQVFDLTLKTQSPLFVGSGRKIGKREYIYSQNQGCVKILNMELFFDYMLRHDLVRQFEKFMLSSNSSLLDFWTRDCHLAEDWLEHPKLMGDKPLVQYRLAVTEDVAGYNGTKEIHQFQRDAYGRAYIPGSSLKGALRTAWLVHLLLHETLAPGKKRTLEAFEVNHDYVFPEGSYANRLRSGAAADDILDSIFRGVQVSDSAPIDNDKLILTGRTLISPLSAARVEAFDGDAKDLPLYQECVRPGETIRFRLTLDQSILNRYAHPITKDALLEAIAEFSRFYQDTFLSHFPQGHPVANIPDTPHLILGGGTGFFSKTVGYPYLKDDYAAALKWTQRILQTQHGRHEADISLGVSPHRARYVTYAGKRYPAGFCEVNIL</sequence>
<evidence type="ECO:0000259" key="7">
    <source>
        <dbReference type="Pfam" id="PF03787"/>
    </source>
</evidence>
<evidence type="ECO:0000313" key="9">
    <source>
        <dbReference type="Proteomes" id="UP000007059"/>
    </source>
</evidence>
<dbReference type="HOGENOM" id="CLU_036878_0_0_9"/>
<dbReference type="GO" id="GO:0051607">
    <property type="term" value="P:defense response to virus"/>
    <property type="evidence" value="ECO:0007669"/>
    <property type="project" value="UniProtKB-KW"/>
</dbReference>
<keyword evidence="4" id="KW-0694">RNA-binding</keyword>
<protein>
    <recommendedName>
        <fullName evidence="3">CRISPR system Cms protein Csm5</fullName>
    </recommendedName>
    <alternativeName>
        <fullName evidence="6">CRISPR type III A-associated protein Csm5</fullName>
    </alternativeName>
</protein>
<accession>D4KCT2</accession>
<dbReference type="eggNOG" id="COG1332">
    <property type="taxonomic scope" value="Bacteria"/>
</dbReference>
<dbReference type="EMBL" id="FP929046">
    <property type="protein sequence ID" value="CBL02645.1"/>
    <property type="molecule type" value="Genomic_DNA"/>
</dbReference>
<dbReference type="InterPro" id="IPR005537">
    <property type="entry name" value="RAMP_III_fam"/>
</dbReference>
<gene>
    <name evidence="8" type="ORF">FPR_24930</name>
</gene>
<dbReference type="GO" id="GO:0003723">
    <property type="term" value="F:RNA binding"/>
    <property type="evidence" value="ECO:0007669"/>
    <property type="project" value="UniProtKB-KW"/>
</dbReference>
<organism evidence="8 9">
    <name type="scientific">Faecalibacterium prausnitzii SL3/3</name>
    <dbReference type="NCBI Taxonomy" id="657322"/>
    <lineage>
        <taxon>Bacteria</taxon>
        <taxon>Bacillati</taxon>
        <taxon>Bacillota</taxon>
        <taxon>Clostridia</taxon>
        <taxon>Eubacteriales</taxon>
        <taxon>Oscillospiraceae</taxon>
        <taxon>Faecalibacterium</taxon>
    </lineage>
</organism>